<keyword evidence="2" id="KW-1133">Transmembrane helix</keyword>
<dbReference type="Proteomes" id="UP000692954">
    <property type="component" value="Unassembled WGS sequence"/>
</dbReference>
<feature type="transmembrane region" description="Helical" evidence="2">
    <location>
        <begin position="723"/>
        <end position="743"/>
    </location>
</feature>
<dbReference type="AlphaFoldDB" id="A0A8S1M5P9"/>
<reference evidence="3" key="1">
    <citation type="submission" date="2021-01" db="EMBL/GenBank/DDBJ databases">
        <authorList>
            <consortium name="Genoscope - CEA"/>
            <person name="William W."/>
        </authorList>
    </citation>
    <scope>NUCLEOTIDE SEQUENCE</scope>
</reference>
<feature type="transmembrane region" description="Helical" evidence="2">
    <location>
        <begin position="449"/>
        <end position="468"/>
    </location>
</feature>
<proteinExistence type="predicted"/>
<feature type="transmembrane region" description="Helical" evidence="2">
    <location>
        <begin position="633"/>
        <end position="655"/>
    </location>
</feature>
<dbReference type="PANTHER" id="PTHR36489">
    <property type="entry name" value="PROTEIN-COUPLED RECEPTOR GPR1, PUTATIVE-RELATED"/>
    <property type="match status" value="1"/>
</dbReference>
<protein>
    <recommendedName>
        <fullName evidence="5">Transmembrane protein</fullName>
    </recommendedName>
</protein>
<comment type="caution">
    <text evidence="3">The sequence shown here is derived from an EMBL/GenBank/DDBJ whole genome shotgun (WGS) entry which is preliminary data.</text>
</comment>
<keyword evidence="2" id="KW-0812">Transmembrane</keyword>
<evidence type="ECO:0000313" key="3">
    <source>
        <dbReference type="EMBL" id="CAD8070544.1"/>
    </source>
</evidence>
<evidence type="ECO:0000256" key="2">
    <source>
        <dbReference type="SAM" id="Phobius"/>
    </source>
</evidence>
<feature type="region of interest" description="Disordered" evidence="1">
    <location>
        <begin position="876"/>
        <end position="931"/>
    </location>
</feature>
<accession>A0A8S1M5P9</accession>
<dbReference type="EMBL" id="CAJJDN010000027">
    <property type="protein sequence ID" value="CAD8070544.1"/>
    <property type="molecule type" value="Genomic_DNA"/>
</dbReference>
<keyword evidence="2" id="KW-0472">Membrane</keyword>
<name>A0A8S1M5P9_9CILI</name>
<feature type="transmembrane region" description="Helical" evidence="2">
    <location>
        <begin position="474"/>
        <end position="498"/>
    </location>
</feature>
<keyword evidence="4" id="KW-1185">Reference proteome</keyword>
<feature type="compositionally biased region" description="Low complexity" evidence="1">
    <location>
        <begin position="876"/>
        <end position="886"/>
    </location>
</feature>
<sequence>MQIESHFLVHLNEDEEIPLTMVVNEKETKQQLLYPFSTEFTQLINYISDRKKKQLQDEINKRLACLDFIDKYELQNTQTLDQVQGFDFRGIKSQKTEFLNDYLPDFIYGGQSLMKDKTDFNFKKYIENEILTNKTTRINVGQQGQENIKYNVAILIYQGEPLNELNESISHFKNEKIIPIIIITSRRHFKQLFQEINKEIYTNFYLPIYKVQTLSQNYAYFLEEKKNNLNDLPSFFFAFFAEIDRIQLIRWIYLGILNFIDPEHVVISNSNLKFNQSLMVLFQLFEKLKIFGISWNNKIIQKNKYNLLCQYTQIPQNIITSHSIFKIKQFHDPLQCIYKWSLIDSHVSQYYSLLKRTLKTNLDGLGLNSILPKFMLGQQDQLELLFINQQITNSKSTLSEYALIDHFIEIRQNINNQMKNNEIISNDWIIYTSCILQNIFNKFQLIQSYFGISVCFFFSFHSSYQLLYNITDVSLGYTALAIIVPLFYSLNVLLYTLISNLYHSKEKIQSKNKNNTIYYRMNYINQGKIKINVCDKYKTENLKIQEIISPEKSLINFQIEAEQDDLIFDLQHKMPENQEKNQEIFFMALIPQYQKIDLVFNIFIKNQKILDFAVFLFTVINLFISYGENLWNVSIVYQTVIIIFAIIFIFIECLLKKLSLLSYTYNFTLLTYLWQIQNIYSKKYSAEVQLMKKKQLAEQLLINALIFYCFIAVESYFNYSGYVFVGILGYQLFVSIISGLLYLKVCTQKNVKLDEQAIQQNSNQQKNNNMNNQKQYPLSFNQQYREIILQKARFLVQLSKYDREKKQKNMLEQNVEGSQQVQQQQQQEEQPQQEQQQFQSQQQQQQQQQYKQQYQQQQQQYQQQYQQQQYQQQQQQQQQSKSQQAQPSSRFKDQQPQQNKKNQSLLQQQCNDQSIFDPNSERNSNISKEYLLESQFVQNQSAQQSKFNQDK</sequence>
<feature type="transmembrane region" description="Helical" evidence="2">
    <location>
        <begin position="700"/>
        <end position="717"/>
    </location>
</feature>
<feature type="transmembrane region" description="Helical" evidence="2">
    <location>
        <begin position="609"/>
        <end position="627"/>
    </location>
</feature>
<gene>
    <name evidence="3" type="ORF">PSON_ATCC_30995.1.T0270048</name>
</gene>
<evidence type="ECO:0008006" key="5">
    <source>
        <dbReference type="Google" id="ProtNLM"/>
    </source>
</evidence>
<feature type="compositionally biased region" description="Low complexity" evidence="1">
    <location>
        <begin position="894"/>
        <end position="909"/>
    </location>
</feature>
<organism evidence="3 4">
    <name type="scientific">Paramecium sonneborni</name>
    <dbReference type="NCBI Taxonomy" id="65129"/>
    <lineage>
        <taxon>Eukaryota</taxon>
        <taxon>Sar</taxon>
        <taxon>Alveolata</taxon>
        <taxon>Ciliophora</taxon>
        <taxon>Intramacronucleata</taxon>
        <taxon>Oligohymenophorea</taxon>
        <taxon>Peniculida</taxon>
        <taxon>Parameciidae</taxon>
        <taxon>Paramecium</taxon>
    </lineage>
</organism>
<dbReference type="PANTHER" id="PTHR36489:SF1">
    <property type="entry name" value="G-PROTEIN COUPLED RECEPTORS FAMILY 1 PROFILE DOMAIN-CONTAINING PROTEIN"/>
    <property type="match status" value="1"/>
</dbReference>
<feature type="compositionally biased region" description="Polar residues" evidence="1">
    <location>
        <begin position="910"/>
        <end position="927"/>
    </location>
</feature>
<dbReference type="OrthoDB" id="312935at2759"/>
<evidence type="ECO:0000313" key="4">
    <source>
        <dbReference type="Proteomes" id="UP000692954"/>
    </source>
</evidence>
<evidence type="ECO:0000256" key="1">
    <source>
        <dbReference type="SAM" id="MobiDB-lite"/>
    </source>
</evidence>